<feature type="transmembrane region" description="Helical" evidence="1">
    <location>
        <begin position="64"/>
        <end position="83"/>
    </location>
</feature>
<sequence length="190" mass="21405">MPRTLFAPVRRKPDAMFEIQPKNAATYRQQTRRSTVIIALIFLALAMVLSTAAVALFGEPGGDNLRFNVGGVFVAVLLMVALMRSTFWTQEWMAPAVYGWQLKRSLMSITNVMHQVTAAVEQGDPSAMKLLRFYHLGLSQMHELDGNSSDHSQLTREMDQHKARMEALGIDTEQTRLNPAWIEALKQTSR</sequence>
<accession>A0A5E6ZKU8</accession>
<dbReference type="Proteomes" id="UP000381093">
    <property type="component" value="Unassembled WGS sequence"/>
</dbReference>
<organism evidence="2 3">
    <name type="scientific">Pseudomonas fluorescens</name>
    <dbReference type="NCBI Taxonomy" id="294"/>
    <lineage>
        <taxon>Bacteria</taxon>
        <taxon>Pseudomonadati</taxon>
        <taxon>Pseudomonadota</taxon>
        <taxon>Gammaproteobacteria</taxon>
        <taxon>Pseudomonadales</taxon>
        <taxon>Pseudomonadaceae</taxon>
        <taxon>Pseudomonas</taxon>
    </lineage>
</organism>
<gene>
    <name evidence="2" type="ORF">PS710_00024</name>
</gene>
<keyword evidence="1" id="KW-0812">Transmembrane</keyword>
<name>A0A5E6ZKU8_PSEFL</name>
<evidence type="ECO:0008006" key="4">
    <source>
        <dbReference type="Google" id="ProtNLM"/>
    </source>
</evidence>
<keyword evidence="1" id="KW-0472">Membrane</keyword>
<keyword evidence="1" id="KW-1133">Transmembrane helix</keyword>
<evidence type="ECO:0000313" key="3">
    <source>
        <dbReference type="Proteomes" id="UP000381093"/>
    </source>
</evidence>
<proteinExistence type="predicted"/>
<dbReference type="Pfam" id="PF11286">
    <property type="entry name" value="DUF3087"/>
    <property type="match status" value="1"/>
</dbReference>
<reference evidence="2 3" key="1">
    <citation type="submission" date="2019-09" db="EMBL/GenBank/DDBJ databases">
        <authorList>
            <person name="Chandra G."/>
            <person name="Truman W A."/>
        </authorList>
    </citation>
    <scope>NUCLEOTIDE SEQUENCE [LARGE SCALE GENOMIC DNA]</scope>
    <source>
        <strain evidence="2">PS710</strain>
    </source>
</reference>
<dbReference type="EMBL" id="CABVHW010000001">
    <property type="protein sequence ID" value="VVN64707.1"/>
    <property type="molecule type" value="Genomic_DNA"/>
</dbReference>
<dbReference type="AlphaFoldDB" id="A0A5E6ZKU8"/>
<feature type="transmembrane region" description="Helical" evidence="1">
    <location>
        <begin position="36"/>
        <end position="58"/>
    </location>
</feature>
<dbReference type="InterPro" id="IPR021438">
    <property type="entry name" value="DUF3087"/>
</dbReference>
<evidence type="ECO:0000256" key="1">
    <source>
        <dbReference type="SAM" id="Phobius"/>
    </source>
</evidence>
<evidence type="ECO:0000313" key="2">
    <source>
        <dbReference type="EMBL" id="VVN64707.1"/>
    </source>
</evidence>
<protein>
    <recommendedName>
        <fullName evidence="4">DUF3087 domain-containing protein</fullName>
    </recommendedName>
</protein>